<keyword evidence="1" id="KW-0812">Transmembrane</keyword>
<feature type="non-terminal residue" evidence="2">
    <location>
        <position position="291"/>
    </location>
</feature>
<evidence type="ECO:0000313" key="2">
    <source>
        <dbReference type="EMBL" id="JAT76903.1"/>
    </source>
</evidence>
<dbReference type="EMBL" id="GDKF01001719">
    <property type="protein sequence ID" value="JAT76903.1"/>
    <property type="molecule type" value="Transcribed_RNA"/>
</dbReference>
<gene>
    <name evidence="2" type="ORF">g.33098</name>
</gene>
<keyword evidence="1" id="KW-1133">Transmembrane helix</keyword>
<proteinExistence type="predicted"/>
<evidence type="ECO:0000256" key="1">
    <source>
        <dbReference type="SAM" id="Phobius"/>
    </source>
</evidence>
<keyword evidence="1" id="KW-0472">Membrane</keyword>
<name>A0A1D2AD87_AUXPR</name>
<accession>A0A1D2AD87</accession>
<sequence length="291" mass="29183">MALLPECLAVDVLRWRLAAAGIWHLVLVLSVSCTTRAVLGSHVPPISLTLLSQALAFLGQIALFKPHPPISSPILIPWVPLGLRIALSRALGPLSSLASLASSVTAAASLWLSALLSLSLTLDLKLAVLYSACLAAAYLHHARVCQMYVVTPLAVHRPRAARVRKAVPRAATALAGRAGASALAATALLAAPVLGAGALAAAPRHTAAALLFGAGSCAAIAALWAAGTTLTALLLAEPLAARDFRGAAGTPDAAAPLRAAPSGSMLRALALRALAGQLAGGASAAAAALRA</sequence>
<reference evidence="2" key="1">
    <citation type="submission" date="2015-08" db="EMBL/GenBank/DDBJ databases">
        <authorList>
            <person name="Babu N.S."/>
            <person name="Beckwith C.J."/>
            <person name="Beseler K.G."/>
            <person name="Brison A."/>
            <person name="Carone J.V."/>
            <person name="Caskin T.P."/>
            <person name="Diamond M."/>
            <person name="Durham M.E."/>
            <person name="Foxe J.M."/>
            <person name="Go M."/>
            <person name="Henderson B.A."/>
            <person name="Jones I.B."/>
            <person name="McGettigan J.A."/>
            <person name="Micheletti S.J."/>
            <person name="Nasrallah M.E."/>
            <person name="Ortiz D."/>
            <person name="Piller C.R."/>
            <person name="Privatt S.R."/>
            <person name="Schneider S.L."/>
            <person name="Sharp S."/>
            <person name="Smith T.C."/>
            <person name="Stanton J.D."/>
            <person name="Ullery H.E."/>
            <person name="Wilson R.J."/>
            <person name="Serrano M.G."/>
            <person name="Buck G."/>
            <person name="Lee V."/>
            <person name="Wang Y."/>
            <person name="Carvalho R."/>
            <person name="Voegtly L."/>
            <person name="Shi R."/>
            <person name="Duckworth R."/>
            <person name="Johnson A."/>
            <person name="Loviza R."/>
            <person name="Walstead R."/>
            <person name="Shah Z."/>
            <person name="Kiflezghi M."/>
            <person name="Wade K."/>
            <person name="Ball S.L."/>
            <person name="Bradley K.W."/>
            <person name="Asai D.J."/>
            <person name="Bowman C.A."/>
            <person name="Russell D.A."/>
            <person name="Pope W.H."/>
            <person name="Jacobs-Sera D."/>
            <person name="Hendrix R.W."/>
            <person name="Hatfull G.F."/>
        </authorList>
    </citation>
    <scope>NUCLEOTIDE SEQUENCE</scope>
</reference>
<organism evidence="2">
    <name type="scientific">Auxenochlorella protothecoides</name>
    <name type="common">Green microalga</name>
    <name type="synonym">Chlorella protothecoides</name>
    <dbReference type="NCBI Taxonomy" id="3075"/>
    <lineage>
        <taxon>Eukaryota</taxon>
        <taxon>Viridiplantae</taxon>
        <taxon>Chlorophyta</taxon>
        <taxon>core chlorophytes</taxon>
        <taxon>Trebouxiophyceae</taxon>
        <taxon>Chlorellales</taxon>
        <taxon>Chlorellaceae</taxon>
        <taxon>Auxenochlorella</taxon>
    </lineage>
</organism>
<feature type="transmembrane region" description="Helical" evidence="1">
    <location>
        <begin position="208"/>
        <end position="235"/>
    </location>
</feature>
<protein>
    <submittedName>
        <fullName evidence="2">Uncharacterized protein</fullName>
    </submittedName>
</protein>
<dbReference type="AlphaFoldDB" id="A0A1D2AD87"/>
<feature type="transmembrane region" description="Helical" evidence="1">
    <location>
        <begin position="176"/>
        <end position="202"/>
    </location>
</feature>